<protein>
    <submittedName>
        <fullName evidence="2">Uncharacterized protein</fullName>
    </submittedName>
</protein>
<dbReference type="Proteomes" id="UP000288805">
    <property type="component" value="Unassembled WGS sequence"/>
</dbReference>
<dbReference type="AlphaFoldDB" id="A0A438J6I8"/>
<feature type="compositionally biased region" description="Polar residues" evidence="1">
    <location>
        <begin position="69"/>
        <end position="78"/>
    </location>
</feature>
<reference evidence="2 3" key="1">
    <citation type="journal article" date="2018" name="PLoS Genet.">
        <title>Population sequencing reveals clonal diversity and ancestral inbreeding in the grapevine cultivar Chardonnay.</title>
        <authorList>
            <person name="Roach M.J."/>
            <person name="Johnson D.L."/>
            <person name="Bohlmann J."/>
            <person name="van Vuuren H.J."/>
            <person name="Jones S.J."/>
            <person name="Pretorius I.S."/>
            <person name="Schmidt S.A."/>
            <person name="Borneman A.R."/>
        </authorList>
    </citation>
    <scope>NUCLEOTIDE SEQUENCE [LARGE SCALE GENOMIC DNA]</scope>
    <source>
        <strain evidence="3">cv. Chardonnay</strain>
        <tissue evidence="2">Leaf</tissue>
    </source>
</reference>
<gene>
    <name evidence="2" type="ORF">CK203_023456</name>
</gene>
<evidence type="ECO:0000256" key="1">
    <source>
        <dbReference type="SAM" id="MobiDB-lite"/>
    </source>
</evidence>
<dbReference type="EMBL" id="QGNW01000060">
    <property type="protein sequence ID" value="RVX04526.1"/>
    <property type="molecule type" value="Genomic_DNA"/>
</dbReference>
<name>A0A438J6I8_VITVI</name>
<proteinExistence type="predicted"/>
<feature type="region of interest" description="Disordered" evidence="1">
    <location>
        <begin position="57"/>
        <end position="91"/>
    </location>
</feature>
<accession>A0A438J6I8</accession>
<evidence type="ECO:0000313" key="2">
    <source>
        <dbReference type="EMBL" id="RVX04526.1"/>
    </source>
</evidence>
<sequence length="118" mass="13119">MERKIALSAGYGEADCVISCSWLSWSFLYQSFLYHNEALANLIKEPFLLLMRSTRNVQPRPTPDLSAMPSWSGSSSTKKFPMPETSESSDMENIEDALALLSLSSSLFLENNSSGNFP</sequence>
<comment type="caution">
    <text evidence="2">The sequence shown here is derived from an EMBL/GenBank/DDBJ whole genome shotgun (WGS) entry which is preliminary data.</text>
</comment>
<organism evidence="2 3">
    <name type="scientific">Vitis vinifera</name>
    <name type="common">Grape</name>
    <dbReference type="NCBI Taxonomy" id="29760"/>
    <lineage>
        <taxon>Eukaryota</taxon>
        <taxon>Viridiplantae</taxon>
        <taxon>Streptophyta</taxon>
        <taxon>Embryophyta</taxon>
        <taxon>Tracheophyta</taxon>
        <taxon>Spermatophyta</taxon>
        <taxon>Magnoliopsida</taxon>
        <taxon>eudicotyledons</taxon>
        <taxon>Gunneridae</taxon>
        <taxon>Pentapetalae</taxon>
        <taxon>rosids</taxon>
        <taxon>Vitales</taxon>
        <taxon>Vitaceae</taxon>
        <taxon>Viteae</taxon>
        <taxon>Vitis</taxon>
    </lineage>
</organism>
<evidence type="ECO:0000313" key="3">
    <source>
        <dbReference type="Proteomes" id="UP000288805"/>
    </source>
</evidence>